<dbReference type="EMBL" id="JAUEPT010000062">
    <property type="protein sequence ID" value="KAK0435529.1"/>
    <property type="molecule type" value="Genomic_DNA"/>
</dbReference>
<organism evidence="2 3">
    <name type="scientific">Armillaria borealis</name>
    <dbReference type="NCBI Taxonomy" id="47425"/>
    <lineage>
        <taxon>Eukaryota</taxon>
        <taxon>Fungi</taxon>
        <taxon>Dikarya</taxon>
        <taxon>Basidiomycota</taxon>
        <taxon>Agaricomycotina</taxon>
        <taxon>Agaricomycetes</taxon>
        <taxon>Agaricomycetidae</taxon>
        <taxon>Agaricales</taxon>
        <taxon>Marasmiineae</taxon>
        <taxon>Physalacriaceae</taxon>
        <taxon>Armillaria</taxon>
    </lineage>
</organism>
<evidence type="ECO:0000313" key="3">
    <source>
        <dbReference type="Proteomes" id="UP001175226"/>
    </source>
</evidence>
<accession>A0AA39MJ34</accession>
<evidence type="ECO:0000256" key="1">
    <source>
        <dbReference type="SAM" id="MobiDB-lite"/>
    </source>
</evidence>
<keyword evidence="3" id="KW-1185">Reference proteome</keyword>
<proteinExistence type="predicted"/>
<feature type="region of interest" description="Disordered" evidence="1">
    <location>
        <begin position="163"/>
        <end position="230"/>
    </location>
</feature>
<dbReference type="Proteomes" id="UP001175226">
    <property type="component" value="Unassembled WGS sequence"/>
</dbReference>
<feature type="region of interest" description="Disordered" evidence="1">
    <location>
        <begin position="77"/>
        <end position="118"/>
    </location>
</feature>
<feature type="compositionally biased region" description="Polar residues" evidence="1">
    <location>
        <begin position="214"/>
        <end position="230"/>
    </location>
</feature>
<dbReference type="AlphaFoldDB" id="A0AA39MJ34"/>
<sequence length="230" mass="26031">MVRKKFLKGSTTFAPLDAEFIHYVIENSDISLSNGCAILETKTDTQPPVYKEWTSIEEELDQSISTSTREIPAFFMERRPVESEPDKENEEGSAAATTNLNQEKAKYKERHNAGVTRARNRKRKMLHEHELEESVRKLTTETEIWKTRALTMRQLLQSHGVRSPDFEDISSSVKVPMSTPPTLREVKERSEHGSSEDFVSSWSPSVVKGRASSLKPSPTQPNPAQRSPAC</sequence>
<evidence type="ECO:0000313" key="2">
    <source>
        <dbReference type="EMBL" id="KAK0435529.1"/>
    </source>
</evidence>
<comment type="caution">
    <text evidence="2">The sequence shown here is derived from an EMBL/GenBank/DDBJ whole genome shotgun (WGS) entry which is preliminary data.</text>
</comment>
<feature type="compositionally biased region" description="Basic and acidic residues" evidence="1">
    <location>
        <begin position="184"/>
        <end position="195"/>
    </location>
</feature>
<reference evidence="2" key="1">
    <citation type="submission" date="2023-06" db="EMBL/GenBank/DDBJ databases">
        <authorList>
            <consortium name="Lawrence Berkeley National Laboratory"/>
            <person name="Ahrendt S."/>
            <person name="Sahu N."/>
            <person name="Indic B."/>
            <person name="Wong-Bajracharya J."/>
            <person name="Merenyi Z."/>
            <person name="Ke H.-M."/>
            <person name="Monk M."/>
            <person name="Kocsube S."/>
            <person name="Drula E."/>
            <person name="Lipzen A."/>
            <person name="Balint B."/>
            <person name="Henrissat B."/>
            <person name="Andreopoulos B."/>
            <person name="Martin F.M."/>
            <person name="Harder C.B."/>
            <person name="Rigling D."/>
            <person name="Ford K.L."/>
            <person name="Foster G.D."/>
            <person name="Pangilinan J."/>
            <person name="Papanicolaou A."/>
            <person name="Barry K."/>
            <person name="LaButti K."/>
            <person name="Viragh M."/>
            <person name="Koriabine M."/>
            <person name="Yan M."/>
            <person name="Riley R."/>
            <person name="Champramary S."/>
            <person name="Plett K.L."/>
            <person name="Tsai I.J."/>
            <person name="Slot J."/>
            <person name="Sipos G."/>
            <person name="Plett J."/>
            <person name="Nagy L.G."/>
            <person name="Grigoriev I.V."/>
        </authorList>
    </citation>
    <scope>NUCLEOTIDE SEQUENCE</scope>
    <source>
        <strain evidence="2">FPL87.14</strain>
    </source>
</reference>
<name>A0AA39MJ34_9AGAR</name>
<protein>
    <recommendedName>
        <fullName evidence="4">BZIP domain-containing protein</fullName>
    </recommendedName>
</protein>
<gene>
    <name evidence="2" type="ORF">EV421DRAFT_1229788</name>
</gene>
<evidence type="ECO:0008006" key="4">
    <source>
        <dbReference type="Google" id="ProtNLM"/>
    </source>
</evidence>
<feature type="compositionally biased region" description="Basic and acidic residues" evidence="1">
    <location>
        <begin position="103"/>
        <end position="112"/>
    </location>
</feature>
<feature type="compositionally biased region" description="Basic and acidic residues" evidence="1">
    <location>
        <begin position="77"/>
        <end position="86"/>
    </location>
</feature>